<dbReference type="AlphaFoldDB" id="A0A6M3IW32"/>
<accession>A0A6M3IW32</accession>
<protein>
    <submittedName>
        <fullName evidence="1">Uncharacterized protein</fullName>
    </submittedName>
</protein>
<name>A0A6M3IW32_9ZZZZ</name>
<organism evidence="1">
    <name type="scientific">viral metagenome</name>
    <dbReference type="NCBI Taxonomy" id="1070528"/>
    <lineage>
        <taxon>unclassified sequences</taxon>
        <taxon>metagenomes</taxon>
        <taxon>organismal metagenomes</taxon>
    </lineage>
</organism>
<sequence>MDVEELMKHKQELRFNLIKAVRNFEETTGFHVGNIHVDHSGVNPVTYTYSIKLEVTLGNMRNKHSHCWQPQCCL</sequence>
<dbReference type="EMBL" id="MT141434">
    <property type="protein sequence ID" value="QJA61227.1"/>
    <property type="molecule type" value="Genomic_DNA"/>
</dbReference>
<reference evidence="1" key="1">
    <citation type="submission" date="2020-03" db="EMBL/GenBank/DDBJ databases">
        <title>The deep terrestrial virosphere.</title>
        <authorList>
            <person name="Holmfeldt K."/>
            <person name="Nilsson E."/>
            <person name="Simone D."/>
            <person name="Lopez-Fernandez M."/>
            <person name="Wu X."/>
            <person name="de Brujin I."/>
            <person name="Lundin D."/>
            <person name="Andersson A."/>
            <person name="Bertilsson S."/>
            <person name="Dopson M."/>
        </authorList>
    </citation>
    <scope>NUCLEOTIDE SEQUENCE</scope>
    <source>
        <strain evidence="1">MM415B00972</strain>
    </source>
</reference>
<proteinExistence type="predicted"/>
<evidence type="ECO:0000313" key="1">
    <source>
        <dbReference type="EMBL" id="QJA61227.1"/>
    </source>
</evidence>
<gene>
    <name evidence="1" type="ORF">MM415B00972_0024</name>
</gene>